<accession>A0ABR8DA63</accession>
<organism evidence="2 3">
    <name type="scientific">Anabaena azotica FACHB-119</name>
    <dbReference type="NCBI Taxonomy" id="947527"/>
    <lineage>
        <taxon>Bacteria</taxon>
        <taxon>Bacillati</taxon>
        <taxon>Cyanobacteriota</taxon>
        <taxon>Cyanophyceae</taxon>
        <taxon>Nostocales</taxon>
        <taxon>Nostocaceae</taxon>
        <taxon>Anabaena</taxon>
        <taxon>Anabaena azotica</taxon>
    </lineage>
</organism>
<dbReference type="InterPro" id="IPR027267">
    <property type="entry name" value="AH/BAR_dom_sf"/>
</dbReference>
<keyword evidence="1" id="KW-0812">Transmembrane</keyword>
<proteinExistence type="predicted"/>
<evidence type="ECO:0000256" key="1">
    <source>
        <dbReference type="SAM" id="Phobius"/>
    </source>
</evidence>
<keyword evidence="3" id="KW-1185">Reference proteome</keyword>
<protein>
    <submittedName>
        <fullName evidence="2">Uncharacterized protein</fullName>
    </submittedName>
</protein>
<sequence>MSFEIQDMNLYISESDVIQAIINQRIQELKSQKPRFRLVFPHTLLAFVWLFLILTSVTRLAISAISFSLNLVVISKVYSDFVIFILSLLLIPLIVSCINHVKDFKLYKNKWRSLRKTPINTIEIESYFSGKKNKFTEKYHEYIKNVQKKVENIEKRERLSSTTADEVRSLRYRISQAVDRLEILKKDYFLRLDAVELELKSKLLHNQSDIEIEAVLESQMSVERLEEQVEAINYYLQAVDEMGWN</sequence>
<name>A0ABR8DA63_9NOST</name>
<evidence type="ECO:0000313" key="3">
    <source>
        <dbReference type="Proteomes" id="UP000661112"/>
    </source>
</evidence>
<comment type="caution">
    <text evidence="2">The sequence shown here is derived from an EMBL/GenBank/DDBJ whole genome shotgun (WGS) entry which is preliminary data.</text>
</comment>
<keyword evidence="1" id="KW-0472">Membrane</keyword>
<keyword evidence="1" id="KW-1133">Transmembrane helix</keyword>
<dbReference type="Proteomes" id="UP000661112">
    <property type="component" value="Unassembled WGS sequence"/>
</dbReference>
<feature type="transmembrane region" description="Helical" evidence="1">
    <location>
        <begin position="81"/>
        <end position="101"/>
    </location>
</feature>
<dbReference type="SUPFAM" id="SSF103657">
    <property type="entry name" value="BAR/IMD domain-like"/>
    <property type="match status" value="1"/>
</dbReference>
<evidence type="ECO:0000313" key="2">
    <source>
        <dbReference type="EMBL" id="MBD2504093.1"/>
    </source>
</evidence>
<reference evidence="2 3" key="1">
    <citation type="journal article" date="2020" name="ISME J.">
        <title>Comparative genomics reveals insights into cyanobacterial evolution and habitat adaptation.</title>
        <authorList>
            <person name="Chen M.Y."/>
            <person name="Teng W.K."/>
            <person name="Zhao L."/>
            <person name="Hu C.X."/>
            <person name="Zhou Y.K."/>
            <person name="Han B.P."/>
            <person name="Song L.R."/>
            <person name="Shu W.S."/>
        </authorList>
    </citation>
    <scope>NUCLEOTIDE SEQUENCE [LARGE SCALE GENOMIC DNA]</scope>
    <source>
        <strain evidence="2 3">FACHB-119</strain>
    </source>
</reference>
<feature type="transmembrane region" description="Helical" evidence="1">
    <location>
        <begin position="44"/>
        <end position="69"/>
    </location>
</feature>
<dbReference type="EMBL" id="JACJSG010000044">
    <property type="protein sequence ID" value="MBD2504093.1"/>
    <property type="molecule type" value="Genomic_DNA"/>
</dbReference>
<gene>
    <name evidence="2" type="ORF">H6G83_26365</name>
</gene>